<dbReference type="EMBL" id="CAJVPM010008992">
    <property type="protein sequence ID" value="CAG8560279.1"/>
    <property type="molecule type" value="Genomic_DNA"/>
</dbReference>
<organism evidence="1 2">
    <name type="scientific">Scutellospora calospora</name>
    <dbReference type="NCBI Taxonomy" id="85575"/>
    <lineage>
        <taxon>Eukaryota</taxon>
        <taxon>Fungi</taxon>
        <taxon>Fungi incertae sedis</taxon>
        <taxon>Mucoromycota</taxon>
        <taxon>Glomeromycotina</taxon>
        <taxon>Glomeromycetes</taxon>
        <taxon>Diversisporales</taxon>
        <taxon>Gigasporaceae</taxon>
        <taxon>Scutellospora</taxon>
    </lineage>
</organism>
<evidence type="ECO:0000313" key="2">
    <source>
        <dbReference type="Proteomes" id="UP000789860"/>
    </source>
</evidence>
<keyword evidence="2" id="KW-1185">Reference proteome</keyword>
<reference evidence="1" key="1">
    <citation type="submission" date="2021-06" db="EMBL/GenBank/DDBJ databases">
        <authorList>
            <person name="Kallberg Y."/>
            <person name="Tangrot J."/>
            <person name="Rosling A."/>
        </authorList>
    </citation>
    <scope>NUCLEOTIDE SEQUENCE</scope>
    <source>
        <strain evidence="1">AU212A</strain>
    </source>
</reference>
<comment type="caution">
    <text evidence="1">The sequence shown here is derived from an EMBL/GenBank/DDBJ whole genome shotgun (WGS) entry which is preliminary data.</text>
</comment>
<feature type="non-terminal residue" evidence="1">
    <location>
        <position position="1"/>
    </location>
</feature>
<dbReference type="Proteomes" id="UP000789860">
    <property type="component" value="Unassembled WGS sequence"/>
</dbReference>
<name>A0ACA9M0C6_9GLOM</name>
<protein>
    <submittedName>
        <fullName evidence="1">8285_t:CDS:1</fullName>
    </submittedName>
</protein>
<proteinExistence type="predicted"/>
<sequence length="190" mass="21875">RKNDESFPQFGRNTRVAPYNPLGTSKLSNNPNIRPNPSTRTLFNLKKSNSLSARSNNVPSAEMDNLRTENAQLRIELERLRAEQTKILSENEQLKVENIKILQDKERDRTQYRTELEVANNLIIEQSTTMTEQQSLIEELMAQLDEQEQVCQDLHNMIDTFKTKQNLSAKVEDKPKVQITSDDDDSTAQV</sequence>
<evidence type="ECO:0000313" key="1">
    <source>
        <dbReference type="EMBL" id="CAG8560279.1"/>
    </source>
</evidence>
<gene>
    <name evidence="1" type="ORF">SCALOS_LOCUS5482</name>
</gene>
<accession>A0ACA9M0C6</accession>